<dbReference type="AlphaFoldDB" id="A0A9P4HMI3"/>
<evidence type="ECO:0000313" key="4">
    <source>
        <dbReference type="Proteomes" id="UP000799776"/>
    </source>
</evidence>
<feature type="compositionally biased region" description="Basic and acidic residues" evidence="1">
    <location>
        <begin position="432"/>
        <end position="442"/>
    </location>
</feature>
<feature type="compositionally biased region" description="Basic and acidic residues" evidence="1">
    <location>
        <begin position="357"/>
        <end position="368"/>
    </location>
</feature>
<feature type="compositionally biased region" description="Polar residues" evidence="1">
    <location>
        <begin position="502"/>
        <end position="515"/>
    </location>
</feature>
<feature type="domain" description="AB hydrolase-1" evidence="2">
    <location>
        <begin position="678"/>
        <end position="825"/>
    </location>
</feature>
<feature type="compositionally biased region" description="Basic and acidic residues" evidence="1">
    <location>
        <begin position="271"/>
        <end position="281"/>
    </location>
</feature>
<dbReference type="OrthoDB" id="435520at2759"/>
<dbReference type="InterPro" id="IPR029058">
    <property type="entry name" value="AB_hydrolase_fold"/>
</dbReference>
<dbReference type="InterPro" id="IPR000073">
    <property type="entry name" value="AB_hydrolase_1"/>
</dbReference>
<feature type="compositionally biased region" description="Low complexity" evidence="1">
    <location>
        <begin position="414"/>
        <end position="430"/>
    </location>
</feature>
<dbReference type="InterPro" id="IPR050471">
    <property type="entry name" value="AB_hydrolase"/>
</dbReference>
<name>A0A9P4HMI3_9PEZI</name>
<proteinExistence type="predicted"/>
<evidence type="ECO:0000256" key="1">
    <source>
        <dbReference type="SAM" id="MobiDB-lite"/>
    </source>
</evidence>
<evidence type="ECO:0000259" key="2">
    <source>
        <dbReference type="Pfam" id="PF00561"/>
    </source>
</evidence>
<dbReference type="EMBL" id="ML978773">
    <property type="protein sequence ID" value="KAF2083542.1"/>
    <property type="molecule type" value="Genomic_DNA"/>
</dbReference>
<feature type="compositionally biased region" description="Polar residues" evidence="1">
    <location>
        <begin position="805"/>
        <end position="816"/>
    </location>
</feature>
<dbReference type="SUPFAM" id="SSF53474">
    <property type="entry name" value="alpha/beta-Hydrolases"/>
    <property type="match status" value="1"/>
</dbReference>
<sequence>MLSSQPSQPTHTSNPKRLSLPPSENAVRPKKRSPNRVRAQAASPEVISSLIDSLSAISLPAQAHFENIPAIGDANEKPRGGPPAPSQSVPSSPAPWQGNFANDRNGGFGVQYGVHRNERWEDEEIDPNAAEPPVVRTSKPPSVRGREKESSLKNYMFSSAKSSASLHSKRSQDSVGSITSNMVPGLLRRQSTNSRASLDSKVSKGSGNNMRNLKERLQGKENSGEMRKIPRSAPAPILTRGIDTLSPPSSPRMHPPRSPRSPRFSPSNDHVLLEETRKEESYLSSFFKKRPGPISIPSGSSAEPDERSPRVPTEAVPERGSSLRHHSESPSNRRRKPHSRAGSSRTRTVIEEDEDLENARDTKMQLEKEEIDNQTTRRIKELKRQKELRDQEASRWGFITNERTEAVSSPHTKSPSSPDSLPSPGSLSSDNVEERPIEDSTAKAHKLLGLTTASYPMQRRSKSFKEEAKSEAEDASPLPIDYQAALQSLDRSESSHSEKTATSRAPGSFGRSSSAIGRKSPEQPPNGLDYPINFDSPPESRVSSRAASTDPGSRQQSLYVPNQPQRSNSKKKRWSHPDLPLKAEQKLNAKLDRENMAVKAAQMPEPVIEEPPRPSSSDSVDDDVDAFLYSPRLSQKVREPNTGRTICFSEVGDPQGFVVFVCVGMGLTRYITAFYDELAASLKLRLITPDRPGVGESQADPHGTPLSWPEDVQTICDALHIQRFSIMAHSAGAIYALATALRMPQKIRGRVHLLAPWIPPSQMSAVGLHTDSPPDRQLPKAQRLLRVLPTPFLRVANSSFMSATSASITRSVPKSPQRSKKKPNLGAAAARSDTPALLGVRQSTFPQTRRESMMLMDRVLPDGSLLETDQFSDPNTLDNSSAAAAQVAQSLAEAERRHTYDTRLTLSVWDLATTNANPAVDLLVCLERRQSIGFRYVDITRPVVIHHGNKDSRVPVENVRWLGRTMRRCEVRILEDEGHGLMASAAVMGNVLTEMAKEWEEWTGHTRRAGQGPSSAAVARPSAVERLGSYGSYGS</sequence>
<evidence type="ECO:0000313" key="3">
    <source>
        <dbReference type="EMBL" id="KAF2083542.1"/>
    </source>
</evidence>
<comment type="caution">
    <text evidence="3">The sequence shown here is derived from an EMBL/GenBank/DDBJ whole genome shotgun (WGS) entry which is preliminary data.</text>
</comment>
<feature type="compositionally biased region" description="Basic and acidic residues" evidence="1">
    <location>
        <begin position="463"/>
        <end position="472"/>
    </location>
</feature>
<feature type="compositionally biased region" description="Basic and acidic residues" evidence="1">
    <location>
        <begin position="490"/>
        <end position="501"/>
    </location>
</feature>
<feature type="compositionally biased region" description="Low complexity" evidence="1">
    <location>
        <begin position="86"/>
        <end position="95"/>
    </location>
</feature>
<feature type="region of interest" description="Disordered" evidence="1">
    <location>
        <begin position="68"/>
        <end position="581"/>
    </location>
</feature>
<dbReference type="Proteomes" id="UP000799776">
    <property type="component" value="Unassembled WGS sequence"/>
</dbReference>
<gene>
    <name evidence="3" type="ORF">K490DRAFT_51380</name>
</gene>
<feature type="compositionally biased region" description="Polar residues" evidence="1">
    <location>
        <begin position="541"/>
        <end position="567"/>
    </location>
</feature>
<feature type="region of interest" description="Disordered" evidence="1">
    <location>
        <begin position="601"/>
        <end position="622"/>
    </location>
</feature>
<dbReference type="Gene3D" id="3.40.50.1820">
    <property type="entry name" value="alpha/beta hydrolase"/>
    <property type="match status" value="1"/>
</dbReference>
<dbReference type="Pfam" id="PF00561">
    <property type="entry name" value="Abhydrolase_1"/>
    <property type="match status" value="1"/>
</dbReference>
<accession>A0A9P4HMI3</accession>
<feature type="compositionally biased region" description="Polar residues" evidence="1">
    <location>
        <begin position="1"/>
        <end position="16"/>
    </location>
</feature>
<feature type="compositionally biased region" description="Low complexity" evidence="1">
    <location>
        <begin position="292"/>
        <end position="301"/>
    </location>
</feature>
<dbReference type="PANTHER" id="PTHR43433:SF10">
    <property type="entry name" value="AB HYDROLASE-1 DOMAIN-CONTAINING PROTEIN"/>
    <property type="match status" value="1"/>
</dbReference>
<dbReference type="PANTHER" id="PTHR43433">
    <property type="entry name" value="HYDROLASE, ALPHA/BETA FOLD FAMILY PROTEIN"/>
    <property type="match status" value="1"/>
</dbReference>
<protein>
    <submittedName>
        <fullName evidence="3">Alpha/beta-hydrolase</fullName>
    </submittedName>
</protein>
<feature type="region of interest" description="Disordered" evidence="1">
    <location>
        <begin position="1"/>
        <end position="44"/>
    </location>
</feature>
<feature type="compositionally biased region" description="Polar residues" evidence="1">
    <location>
        <begin position="173"/>
        <end position="182"/>
    </location>
</feature>
<reference evidence="3" key="1">
    <citation type="journal article" date="2020" name="Stud. Mycol.">
        <title>101 Dothideomycetes genomes: a test case for predicting lifestyles and emergence of pathogens.</title>
        <authorList>
            <person name="Haridas S."/>
            <person name="Albert R."/>
            <person name="Binder M."/>
            <person name="Bloem J."/>
            <person name="Labutti K."/>
            <person name="Salamov A."/>
            <person name="Andreopoulos B."/>
            <person name="Baker S."/>
            <person name="Barry K."/>
            <person name="Bills G."/>
            <person name="Bluhm B."/>
            <person name="Cannon C."/>
            <person name="Castanera R."/>
            <person name="Culley D."/>
            <person name="Daum C."/>
            <person name="Ezra D."/>
            <person name="Gonzalez J."/>
            <person name="Henrissat B."/>
            <person name="Kuo A."/>
            <person name="Liang C."/>
            <person name="Lipzen A."/>
            <person name="Lutzoni F."/>
            <person name="Magnuson J."/>
            <person name="Mondo S."/>
            <person name="Nolan M."/>
            <person name="Ohm R."/>
            <person name="Pangilinan J."/>
            <person name="Park H.-J."/>
            <person name="Ramirez L."/>
            <person name="Alfaro M."/>
            <person name="Sun H."/>
            <person name="Tritt A."/>
            <person name="Yoshinaga Y."/>
            <person name="Zwiers L.-H."/>
            <person name="Turgeon B."/>
            <person name="Goodwin S."/>
            <person name="Spatafora J."/>
            <person name="Crous P."/>
            <person name="Grigoriev I."/>
        </authorList>
    </citation>
    <scope>NUCLEOTIDE SEQUENCE</scope>
    <source>
        <strain evidence="3">CBS 121410</strain>
    </source>
</reference>
<keyword evidence="4" id="KW-1185">Reference proteome</keyword>
<feature type="compositionally biased region" description="Basic and acidic residues" evidence="1">
    <location>
        <begin position="378"/>
        <end position="393"/>
    </location>
</feature>
<feature type="region of interest" description="Disordered" evidence="1">
    <location>
        <begin position="805"/>
        <end position="833"/>
    </location>
</feature>
<organism evidence="3 4">
    <name type="scientific">Saccharata proteae CBS 121410</name>
    <dbReference type="NCBI Taxonomy" id="1314787"/>
    <lineage>
        <taxon>Eukaryota</taxon>
        <taxon>Fungi</taxon>
        <taxon>Dikarya</taxon>
        <taxon>Ascomycota</taxon>
        <taxon>Pezizomycotina</taxon>
        <taxon>Dothideomycetes</taxon>
        <taxon>Dothideomycetes incertae sedis</taxon>
        <taxon>Botryosphaeriales</taxon>
        <taxon>Saccharataceae</taxon>
        <taxon>Saccharata</taxon>
    </lineage>
</organism>
<feature type="compositionally biased region" description="Basic and acidic residues" evidence="1">
    <location>
        <begin position="212"/>
        <end position="228"/>
    </location>
</feature>